<protein>
    <submittedName>
        <fullName evidence="12">Phosphomannomutase</fullName>
    </submittedName>
</protein>
<evidence type="ECO:0000256" key="5">
    <source>
        <dbReference type="ARBA" id="ARBA00022842"/>
    </source>
</evidence>
<dbReference type="InterPro" id="IPR036900">
    <property type="entry name" value="A-D-PHexomutase_C_sf"/>
</dbReference>
<dbReference type="Pfam" id="PF02878">
    <property type="entry name" value="PGM_PMM_I"/>
    <property type="match status" value="1"/>
</dbReference>
<evidence type="ECO:0000259" key="9">
    <source>
        <dbReference type="Pfam" id="PF02878"/>
    </source>
</evidence>
<dbReference type="PRINTS" id="PR00509">
    <property type="entry name" value="PGMPMM"/>
</dbReference>
<keyword evidence="4 7" id="KW-0479">Metal-binding</keyword>
<dbReference type="PROSITE" id="PS00710">
    <property type="entry name" value="PGM_PMM"/>
    <property type="match status" value="1"/>
</dbReference>
<evidence type="ECO:0000259" key="11">
    <source>
        <dbReference type="Pfam" id="PF02880"/>
    </source>
</evidence>
<name>A0A317RAL1_9BURK</name>
<keyword evidence="13" id="KW-1185">Reference proteome</keyword>
<evidence type="ECO:0000313" key="13">
    <source>
        <dbReference type="Proteomes" id="UP000246483"/>
    </source>
</evidence>
<gene>
    <name evidence="12" type="ORF">DFR36_10413</name>
</gene>
<dbReference type="InterPro" id="IPR016055">
    <property type="entry name" value="A-D-PHexomutase_a/b/a-I/II/III"/>
</dbReference>
<dbReference type="Gene3D" id="3.30.310.50">
    <property type="entry name" value="Alpha-D-phosphohexomutase, C-terminal domain"/>
    <property type="match status" value="1"/>
</dbReference>
<comment type="caution">
    <text evidence="12">The sequence shown here is derived from an EMBL/GenBank/DDBJ whole genome shotgun (WGS) entry which is preliminary data.</text>
</comment>
<keyword evidence="6" id="KW-0413">Isomerase</keyword>
<dbReference type="CDD" id="cd03089">
    <property type="entry name" value="PMM_PGM"/>
    <property type="match status" value="1"/>
</dbReference>
<dbReference type="Pfam" id="PF02880">
    <property type="entry name" value="PGM_PMM_III"/>
    <property type="match status" value="1"/>
</dbReference>
<dbReference type="InterPro" id="IPR016066">
    <property type="entry name" value="A-D-PHexomutase_CS"/>
</dbReference>
<dbReference type="PANTHER" id="PTHR43771:SF2">
    <property type="entry name" value="PHOSPHOMANNOMUTASE_PHOSPHOGLUCOMUTASE"/>
    <property type="match status" value="1"/>
</dbReference>
<dbReference type="SUPFAM" id="SSF55957">
    <property type="entry name" value="Phosphoglucomutase, C-terminal domain"/>
    <property type="match status" value="1"/>
</dbReference>
<dbReference type="RefSeq" id="WP_019374966.1">
    <property type="nucleotide sequence ID" value="NZ_ALEE01000686.1"/>
</dbReference>
<dbReference type="Gene3D" id="3.40.120.10">
    <property type="entry name" value="Alpha-D-Glucose-1,6-Bisphosphate, subunit A, domain 3"/>
    <property type="match status" value="3"/>
</dbReference>
<dbReference type="InterPro" id="IPR005844">
    <property type="entry name" value="A-D-PHexomutase_a/b/a-I"/>
</dbReference>
<evidence type="ECO:0000256" key="1">
    <source>
        <dbReference type="ARBA" id="ARBA00001946"/>
    </source>
</evidence>
<dbReference type="InterPro" id="IPR005843">
    <property type="entry name" value="A-D-PHexomutase_C"/>
</dbReference>
<dbReference type="Pfam" id="PF00408">
    <property type="entry name" value="PGM_PMM_IV"/>
    <property type="match status" value="1"/>
</dbReference>
<dbReference type="InterPro" id="IPR005845">
    <property type="entry name" value="A-D-PHexomutase_a/b/a-II"/>
</dbReference>
<evidence type="ECO:0000256" key="2">
    <source>
        <dbReference type="ARBA" id="ARBA00010231"/>
    </source>
</evidence>
<dbReference type="OrthoDB" id="9803322at2"/>
<evidence type="ECO:0000256" key="6">
    <source>
        <dbReference type="ARBA" id="ARBA00023235"/>
    </source>
</evidence>
<accession>A0A317RAL1</accession>
<dbReference type="InterPro" id="IPR005846">
    <property type="entry name" value="A-D-PHexomutase_a/b/a-III"/>
</dbReference>
<dbReference type="AlphaFoldDB" id="A0A317RAL1"/>
<feature type="domain" description="Alpha-D-phosphohexomutase alpha/beta/alpha" evidence="9">
    <location>
        <begin position="9"/>
        <end position="137"/>
    </location>
</feature>
<feature type="domain" description="Alpha-D-phosphohexomutase alpha/beta/alpha" evidence="10">
    <location>
        <begin position="154"/>
        <end position="251"/>
    </location>
</feature>
<evidence type="ECO:0000313" key="12">
    <source>
        <dbReference type="EMBL" id="PWW46236.1"/>
    </source>
</evidence>
<dbReference type="GO" id="GO:0000287">
    <property type="term" value="F:magnesium ion binding"/>
    <property type="evidence" value="ECO:0007669"/>
    <property type="project" value="InterPro"/>
</dbReference>
<dbReference type="InterPro" id="IPR005841">
    <property type="entry name" value="Alpha-D-phosphohexomutase_SF"/>
</dbReference>
<evidence type="ECO:0000256" key="4">
    <source>
        <dbReference type="ARBA" id="ARBA00022723"/>
    </source>
</evidence>
<keyword evidence="5 7" id="KW-0460">Magnesium</keyword>
<reference evidence="12 13" key="1">
    <citation type="submission" date="2018-05" db="EMBL/GenBank/DDBJ databases">
        <title>Genomic Encyclopedia of Type Strains, Phase IV (KMG-IV): sequencing the most valuable type-strain genomes for metagenomic binning, comparative biology and taxonomic classification.</title>
        <authorList>
            <person name="Goeker M."/>
        </authorList>
    </citation>
    <scope>NUCLEOTIDE SEQUENCE [LARGE SCALE GENOMIC DNA]</scope>
    <source>
        <strain evidence="12 13">DSM 26006</strain>
    </source>
</reference>
<evidence type="ECO:0000259" key="10">
    <source>
        <dbReference type="Pfam" id="PF02879"/>
    </source>
</evidence>
<dbReference type="GO" id="GO:0005975">
    <property type="term" value="P:carbohydrate metabolic process"/>
    <property type="evidence" value="ECO:0007669"/>
    <property type="project" value="InterPro"/>
</dbReference>
<dbReference type="PANTHER" id="PTHR43771">
    <property type="entry name" value="PHOSPHOMANNOMUTASE"/>
    <property type="match status" value="1"/>
</dbReference>
<evidence type="ECO:0000256" key="7">
    <source>
        <dbReference type="RuleBase" id="RU004326"/>
    </source>
</evidence>
<feature type="domain" description="Alpha-D-phosphohexomutase C-terminal" evidence="8">
    <location>
        <begin position="370"/>
        <end position="448"/>
    </location>
</feature>
<dbReference type="Pfam" id="PF02879">
    <property type="entry name" value="PGM_PMM_II"/>
    <property type="match status" value="1"/>
</dbReference>
<dbReference type="EMBL" id="QGUB01000004">
    <property type="protein sequence ID" value="PWW46236.1"/>
    <property type="molecule type" value="Genomic_DNA"/>
</dbReference>
<comment type="similarity">
    <text evidence="2 7">Belongs to the phosphohexose mutase family.</text>
</comment>
<dbReference type="GO" id="GO:0016868">
    <property type="term" value="F:intramolecular phosphotransferase activity"/>
    <property type="evidence" value="ECO:0007669"/>
    <property type="project" value="InterPro"/>
</dbReference>
<keyword evidence="3" id="KW-0597">Phosphoprotein</keyword>
<dbReference type="SUPFAM" id="SSF53738">
    <property type="entry name" value="Phosphoglucomutase, first 3 domains"/>
    <property type="match status" value="3"/>
</dbReference>
<evidence type="ECO:0000259" key="8">
    <source>
        <dbReference type="Pfam" id="PF00408"/>
    </source>
</evidence>
<feature type="domain" description="Alpha-D-phosphohexomutase alpha/beta/alpha" evidence="11">
    <location>
        <begin position="256"/>
        <end position="359"/>
    </location>
</feature>
<sequence length="464" mass="49897">MQQQPSPAIFKAYDIRGVVPDSLNEAVARSLGRAFGMAARAQGERAVAVGRDGRLSGPALVAALTQGLVEVGIEVIDVGAVTTPMLYFAASTLCTSGIQVTGSHNPRDYNGFKMVLAGRAIHGEEIQALRRAIEQQAWEARTGGSVRQADVFPAYLERITGDVKLARPMKIVVDSGNGIAGASAPQVFRALGCEVIELFSEVDGNFPNHHPDPSKPENLRDVIRTLGETGAELGLAFDGDGDRLGIVTREGNNIFPDRQMMLFARDVLSRVPGAPIVFDVKCTQRLAPAIVEAGGEPVMYRTGHSLIKARMRELGSPLGGEMSGHIFFQERWYGFDDGTYAGCRLLEILSRHTDAGRVLDALPSSHSTPELNVQCEEGEPHRLTAELQALAPEVFAEPARISTIDGLRVDWPDGFGLIRASNTTPVLVLRFEGHTPEALARIEGEMRALLERVKPGAQAGAAGH</sequence>
<organism evidence="12 13">
    <name type="scientific">Melaminivora alkalimesophila</name>
    <dbReference type="NCBI Taxonomy" id="1165852"/>
    <lineage>
        <taxon>Bacteria</taxon>
        <taxon>Pseudomonadati</taxon>
        <taxon>Pseudomonadota</taxon>
        <taxon>Betaproteobacteria</taxon>
        <taxon>Burkholderiales</taxon>
        <taxon>Comamonadaceae</taxon>
        <taxon>Melaminivora</taxon>
    </lineage>
</organism>
<proteinExistence type="inferred from homology"/>
<comment type="cofactor">
    <cofactor evidence="1">
        <name>Mg(2+)</name>
        <dbReference type="ChEBI" id="CHEBI:18420"/>
    </cofactor>
</comment>
<dbReference type="Proteomes" id="UP000246483">
    <property type="component" value="Unassembled WGS sequence"/>
</dbReference>
<evidence type="ECO:0000256" key="3">
    <source>
        <dbReference type="ARBA" id="ARBA00022553"/>
    </source>
</evidence>